<accession>A0AAC9USB8</accession>
<sequence length="98" mass="11559">MLKIGTLFHRISFFIVLLILVMFVHIEALFGLSTNYMTTHEPALIAADFGMWLIIVFLFTRIYMRQPKPDWQNAQREPLLMDGYWAVPIFGRRILDVQ</sequence>
<gene>
    <name evidence="2" type="ORF">CG419_07445</name>
</gene>
<dbReference type="EMBL" id="CP022474">
    <property type="protein sequence ID" value="ASN60489.1"/>
    <property type="molecule type" value="Genomic_DNA"/>
</dbReference>
<keyword evidence="1" id="KW-0812">Transmembrane</keyword>
<evidence type="ECO:0000256" key="1">
    <source>
        <dbReference type="SAM" id="Phobius"/>
    </source>
</evidence>
<keyword evidence="1" id="KW-1133">Transmembrane helix</keyword>
<name>A0AAC9USB8_LATCU</name>
<dbReference type="AlphaFoldDB" id="A0AAC9USB8"/>
<reference evidence="2 3" key="1">
    <citation type="submission" date="2017-07" db="EMBL/GenBank/DDBJ databases">
        <title>Lactobacillus curvatus MRS6 whole genome.</title>
        <authorList>
            <person name="Jans C."/>
            <person name="Lagler S."/>
            <person name="Lacroix C."/>
            <person name="Meile L."/>
            <person name="Stevens M.J.A."/>
        </authorList>
    </citation>
    <scope>NUCLEOTIDE SEQUENCE [LARGE SCALE GENOMIC DNA]</scope>
    <source>
        <strain evidence="2 3">MRS6</strain>
    </source>
</reference>
<protein>
    <submittedName>
        <fullName evidence="2">Uncharacterized protein</fullName>
    </submittedName>
</protein>
<feature type="transmembrane region" description="Helical" evidence="1">
    <location>
        <begin position="44"/>
        <end position="64"/>
    </location>
</feature>
<proteinExistence type="predicted"/>
<dbReference type="Proteomes" id="UP000199749">
    <property type="component" value="Chromosome"/>
</dbReference>
<organism evidence="2 3">
    <name type="scientific">Latilactobacillus curvatus</name>
    <name type="common">Lactobacillus curvatus</name>
    <dbReference type="NCBI Taxonomy" id="28038"/>
    <lineage>
        <taxon>Bacteria</taxon>
        <taxon>Bacillati</taxon>
        <taxon>Bacillota</taxon>
        <taxon>Bacilli</taxon>
        <taxon>Lactobacillales</taxon>
        <taxon>Lactobacillaceae</taxon>
        <taxon>Latilactobacillus</taxon>
    </lineage>
</organism>
<keyword evidence="1" id="KW-0472">Membrane</keyword>
<evidence type="ECO:0000313" key="2">
    <source>
        <dbReference type="EMBL" id="ASN60489.1"/>
    </source>
</evidence>
<feature type="transmembrane region" description="Helical" evidence="1">
    <location>
        <begin position="12"/>
        <end position="32"/>
    </location>
</feature>
<evidence type="ECO:0000313" key="3">
    <source>
        <dbReference type="Proteomes" id="UP000199749"/>
    </source>
</evidence>